<feature type="domain" description="Carbohydrate kinase PfkB" evidence="14">
    <location>
        <begin position="1"/>
        <end position="293"/>
    </location>
</feature>
<keyword evidence="6 13" id="KW-0479">Metal-binding</keyword>
<dbReference type="GO" id="GO:0005829">
    <property type="term" value="C:cytosol"/>
    <property type="evidence" value="ECO:0007669"/>
    <property type="project" value="TreeGrafter"/>
</dbReference>
<dbReference type="InterPro" id="IPR002139">
    <property type="entry name" value="Ribo/fructo_kinase"/>
</dbReference>
<keyword evidence="10 13" id="KW-0460">Magnesium</keyword>
<dbReference type="STRING" id="760192.Halhy_5191"/>
<evidence type="ECO:0000256" key="3">
    <source>
        <dbReference type="ARBA" id="ARBA00016943"/>
    </source>
</evidence>
<dbReference type="PROSITE" id="PS00584">
    <property type="entry name" value="PFKB_KINASES_2"/>
    <property type="match status" value="1"/>
</dbReference>
<reference evidence="15 16" key="1">
    <citation type="journal article" date="2011" name="Stand. Genomic Sci.">
        <title>Complete genome sequence of Haliscomenobacter hydrossis type strain (O).</title>
        <authorList>
            <consortium name="US DOE Joint Genome Institute (JGI-PGF)"/>
            <person name="Daligault H."/>
            <person name="Lapidus A."/>
            <person name="Zeytun A."/>
            <person name="Nolan M."/>
            <person name="Lucas S."/>
            <person name="Del Rio T.G."/>
            <person name="Tice H."/>
            <person name="Cheng J.F."/>
            <person name="Tapia R."/>
            <person name="Han C."/>
            <person name="Goodwin L."/>
            <person name="Pitluck S."/>
            <person name="Liolios K."/>
            <person name="Pagani I."/>
            <person name="Ivanova N."/>
            <person name="Huntemann M."/>
            <person name="Mavromatis K."/>
            <person name="Mikhailova N."/>
            <person name="Pati A."/>
            <person name="Chen A."/>
            <person name="Palaniappan K."/>
            <person name="Land M."/>
            <person name="Hauser L."/>
            <person name="Brambilla E.M."/>
            <person name="Rohde M."/>
            <person name="Verbarg S."/>
            <person name="Goker M."/>
            <person name="Bristow J."/>
            <person name="Eisen J.A."/>
            <person name="Markowitz V."/>
            <person name="Hugenholtz P."/>
            <person name="Kyrpides N.C."/>
            <person name="Klenk H.P."/>
            <person name="Woyke T."/>
        </authorList>
    </citation>
    <scope>NUCLEOTIDE SEQUENCE [LARGE SCALE GENOMIC DNA]</scope>
    <source>
        <strain evidence="16">ATCC 27775 / DSM 1100 / LMG 10767 / O</strain>
    </source>
</reference>
<evidence type="ECO:0000256" key="10">
    <source>
        <dbReference type="ARBA" id="ARBA00022842"/>
    </source>
</evidence>
<dbReference type="HOGENOM" id="CLU_027634_2_0_10"/>
<dbReference type="UniPathway" id="UPA00916">
    <property type="reaction ID" value="UER00889"/>
</dbReference>
<keyword evidence="16" id="KW-1185">Reference proteome</keyword>
<keyword evidence="11 13" id="KW-0630">Potassium</keyword>
<dbReference type="InterPro" id="IPR011877">
    <property type="entry name" value="Ribokinase"/>
</dbReference>
<dbReference type="InterPro" id="IPR011611">
    <property type="entry name" value="PfkB_dom"/>
</dbReference>
<evidence type="ECO:0000256" key="13">
    <source>
        <dbReference type="HAMAP-Rule" id="MF_01987"/>
    </source>
</evidence>
<comment type="subunit">
    <text evidence="13">Homodimer.</text>
</comment>
<keyword evidence="4 13" id="KW-0963">Cytoplasm</keyword>
<dbReference type="InterPro" id="IPR029056">
    <property type="entry name" value="Ribokinase-like"/>
</dbReference>
<comment type="activity regulation">
    <text evidence="13">Activated by a monovalent cation that binds near, but not in, the active site. The most likely occupant of the site in vivo is potassium. Ion binding induces a conformational change that may alter substrate affinity.</text>
</comment>
<evidence type="ECO:0000256" key="9">
    <source>
        <dbReference type="ARBA" id="ARBA00022840"/>
    </source>
</evidence>
<dbReference type="SUPFAM" id="SSF53613">
    <property type="entry name" value="Ribokinase-like"/>
    <property type="match status" value="1"/>
</dbReference>
<dbReference type="PANTHER" id="PTHR10584">
    <property type="entry name" value="SUGAR KINASE"/>
    <property type="match status" value="1"/>
</dbReference>
<dbReference type="GO" id="GO:0005524">
    <property type="term" value="F:ATP binding"/>
    <property type="evidence" value="ECO:0007669"/>
    <property type="project" value="UniProtKB-UniRule"/>
</dbReference>
<evidence type="ECO:0000256" key="2">
    <source>
        <dbReference type="ARBA" id="ARBA00012035"/>
    </source>
</evidence>
<evidence type="ECO:0000256" key="4">
    <source>
        <dbReference type="ARBA" id="ARBA00022490"/>
    </source>
</evidence>
<protein>
    <recommendedName>
        <fullName evidence="3 13">Ribokinase</fullName>
        <shortName evidence="13">RK</shortName>
        <ecNumber evidence="2 13">2.7.1.15</ecNumber>
    </recommendedName>
</protein>
<keyword evidence="8 13" id="KW-0418">Kinase</keyword>
<evidence type="ECO:0000256" key="11">
    <source>
        <dbReference type="ARBA" id="ARBA00022958"/>
    </source>
</evidence>
<evidence type="ECO:0000313" key="16">
    <source>
        <dbReference type="Proteomes" id="UP000008461"/>
    </source>
</evidence>
<evidence type="ECO:0000256" key="5">
    <source>
        <dbReference type="ARBA" id="ARBA00022679"/>
    </source>
</evidence>
<feature type="binding site" evidence="13">
    <location>
        <position position="282"/>
    </location>
    <ligand>
        <name>K(+)</name>
        <dbReference type="ChEBI" id="CHEBI:29103"/>
    </ligand>
</feature>
<proteinExistence type="inferred from homology"/>
<dbReference type="EMBL" id="CP002691">
    <property type="protein sequence ID" value="AEE53017.1"/>
    <property type="molecule type" value="Genomic_DNA"/>
</dbReference>
<evidence type="ECO:0000256" key="8">
    <source>
        <dbReference type="ARBA" id="ARBA00022777"/>
    </source>
</evidence>
<feature type="binding site" evidence="13">
    <location>
        <begin position="220"/>
        <end position="225"/>
    </location>
    <ligand>
        <name>ATP</name>
        <dbReference type="ChEBI" id="CHEBI:30616"/>
    </ligand>
</feature>
<dbReference type="EC" id="2.7.1.15" evidence="2 13"/>
<dbReference type="PANTHER" id="PTHR10584:SF166">
    <property type="entry name" value="RIBOKINASE"/>
    <property type="match status" value="1"/>
</dbReference>
<feature type="binding site" evidence="13">
    <location>
        <position position="285"/>
    </location>
    <ligand>
        <name>K(+)</name>
        <dbReference type="ChEBI" id="CHEBI:29103"/>
    </ligand>
</feature>
<feature type="active site" description="Proton acceptor" evidence="13">
    <location>
        <position position="252"/>
    </location>
</feature>
<dbReference type="CDD" id="cd01174">
    <property type="entry name" value="ribokinase"/>
    <property type="match status" value="1"/>
</dbReference>
<dbReference type="PRINTS" id="PR00990">
    <property type="entry name" value="RIBOKINASE"/>
</dbReference>
<comment type="caution">
    <text evidence="13">Lacks conserved residue(s) required for the propagation of feature annotation.</text>
</comment>
<dbReference type="eggNOG" id="COG0524">
    <property type="taxonomic scope" value="Bacteria"/>
</dbReference>
<dbReference type="InterPro" id="IPR002173">
    <property type="entry name" value="Carboh/pur_kinase_PfkB_CS"/>
</dbReference>
<feature type="binding site" evidence="13">
    <location>
        <begin position="39"/>
        <end position="43"/>
    </location>
    <ligand>
        <name>substrate</name>
    </ligand>
</feature>
<feature type="binding site" evidence="13">
    <location>
        <position position="287"/>
    </location>
    <ligand>
        <name>K(+)</name>
        <dbReference type="ChEBI" id="CHEBI:29103"/>
    </ligand>
</feature>
<dbReference type="GO" id="GO:0046872">
    <property type="term" value="F:metal ion binding"/>
    <property type="evidence" value="ECO:0007669"/>
    <property type="project" value="UniProtKB-KW"/>
</dbReference>
<reference key="2">
    <citation type="submission" date="2011-04" db="EMBL/GenBank/DDBJ databases">
        <title>Complete sequence of chromosome of Haliscomenobacter hydrossis DSM 1100.</title>
        <authorList>
            <consortium name="US DOE Joint Genome Institute (JGI-PGF)"/>
            <person name="Lucas S."/>
            <person name="Han J."/>
            <person name="Lapidus A."/>
            <person name="Bruce D."/>
            <person name="Goodwin L."/>
            <person name="Pitluck S."/>
            <person name="Peters L."/>
            <person name="Kyrpides N."/>
            <person name="Mavromatis K."/>
            <person name="Ivanova N."/>
            <person name="Ovchinnikova G."/>
            <person name="Pagani I."/>
            <person name="Daligault H."/>
            <person name="Detter J.C."/>
            <person name="Han C."/>
            <person name="Land M."/>
            <person name="Hauser L."/>
            <person name="Markowitz V."/>
            <person name="Cheng J.-F."/>
            <person name="Hugenholtz P."/>
            <person name="Woyke T."/>
            <person name="Wu D."/>
            <person name="Verbarg S."/>
            <person name="Frueling A."/>
            <person name="Brambilla E."/>
            <person name="Klenk H.-P."/>
            <person name="Eisen J.A."/>
        </authorList>
    </citation>
    <scope>NUCLEOTIDE SEQUENCE</scope>
    <source>
        <strain>DSM 1100</strain>
    </source>
</reference>
<evidence type="ECO:0000256" key="6">
    <source>
        <dbReference type="ARBA" id="ARBA00022723"/>
    </source>
</evidence>
<dbReference type="NCBIfam" id="TIGR02152">
    <property type="entry name" value="D_ribokin_bact"/>
    <property type="match status" value="1"/>
</dbReference>
<feature type="binding site" evidence="13">
    <location>
        <begin position="11"/>
        <end position="13"/>
    </location>
    <ligand>
        <name>substrate</name>
    </ligand>
</feature>
<dbReference type="Pfam" id="PF00294">
    <property type="entry name" value="PfkB"/>
    <property type="match status" value="1"/>
</dbReference>
<feature type="binding site" evidence="13">
    <location>
        <position position="246"/>
    </location>
    <ligand>
        <name>K(+)</name>
        <dbReference type="ChEBI" id="CHEBI:29103"/>
    </ligand>
</feature>
<keyword evidence="5 13" id="KW-0808">Transferase</keyword>
<evidence type="ECO:0000256" key="7">
    <source>
        <dbReference type="ARBA" id="ARBA00022741"/>
    </source>
</evidence>
<dbReference type="NCBIfam" id="NF008353">
    <property type="entry name" value="PRK11142.1"/>
    <property type="match status" value="1"/>
</dbReference>
<evidence type="ECO:0000259" key="14">
    <source>
        <dbReference type="Pfam" id="PF00294"/>
    </source>
</evidence>
<gene>
    <name evidence="13" type="primary">rbsK</name>
    <name evidence="15" type="ordered locus">Halhy_5191</name>
</gene>
<accession>F4L4R9</accession>
<comment type="function">
    <text evidence="13">Catalyzes the phosphorylation of ribose at O-5 in a reaction requiring ATP and magnesium. The resulting D-ribose-5-phosphate can then be used either for sythesis of nucleotides, histidine, and tryptophan, or as a component of the pentose phosphate pathway.</text>
</comment>
<feature type="binding site" evidence="13">
    <location>
        <position position="184"/>
    </location>
    <ligand>
        <name>ATP</name>
        <dbReference type="ChEBI" id="CHEBI:30616"/>
    </ligand>
</feature>
<feature type="binding site" evidence="13">
    <location>
        <begin position="251"/>
        <end position="252"/>
    </location>
    <ligand>
        <name>ATP</name>
        <dbReference type="ChEBI" id="CHEBI:30616"/>
    </ligand>
</feature>
<evidence type="ECO:0000256" key="12">
    <source>
        <dbReference type="ARBA" id="ARBA00023277"/>
    </source>
</evidence>
<name>F4L4R9_HALH1</name>
<keyword evidence="7 13" id="KW-0547">Nucleotide-binding</keyword>
<feature type="binding site" evidence="13">
    <location>
        <position position="291"/>
    </location>
    <ligand>
        <name>K(+)</name>
        <dbReference type="ChEBI" id="CHEBI:29103"/>
    </ligand>
</feature>
<dbReference type="Proteomes" id="UP000008461">
    <property type="component" value="Chromosome"/>
</dbReference>
<comment type="pathway">
    <text evidence="13">Carbohydrate metabolism; D-ribose degradation; D-ribose 5-phosphate from beta-D-ribopyranose: step 2/2.</text>
</comment>
<feature type="binding site" evidence="13">
    <location>
        <position position="252"/>
    </location>
    <ligand>
        <name>substrate</name>
    </ligand>
</feature>
<dbReference type="RefSeq" id="WP_013767552.1">
    <property type="nucleotide sequence ID" value="NC_015510.1"/>
</dbReference>
<dbReference type="KEGG" id="hhy:Halhy_5191"/>
<comment type="subcellular location">
    <subcellularLocation>
        <location evidence="13">Cytoplasm</location>
    </subcellularLocation>
</comment>
<dbReference type="AlphaFoldDB" id="F4L4R9"/>
<feature type="binding site" evidence="13">
    <location>
        <position position="248"/>
    </location>
    <ligand>
        <name>K(+)</name>
        <dbReference type="ChEBI" id="CHEBI:29103"/>
    </ligand>
</feature>
<keyword evidence="12 13" id="KW-0119">Carbohydrate metabolism</keyword>
<dbReference type="FunFam" id="3.40.1190.20:FF:000012">
    <property type="entry name" value="Ribokinase"/>
    <property type="match status" value="1"/>
</dbReference>
<keyword evidence="9 13" id="KW-0067">ATP-binding</keyword>
<organism evidence="15 16">
    <name type="scientific">Haliscomenobacter hydrossis (strain ATCC 27775 / DSM 1100 / LMG 10767 / O)</name>
    <dbReference type="NCBI Taxonomy" id="760192"/>
    <lineage>
        <taxon>Bacteria</taxon>
        <taxon>Pseudomonadati</taxon>
        <taxon>Bacteroidota</taxon>
        <taxon>Saprospiria</taxon>
        <taxon>Saprospirales</taxon>
        <taxon>Haliscomenobacteraceae</taxon>
        <taxon>Haliscomenobacter</taxon>
    </lineage>
</organism>
<dbReference type="HAMAP" id="MF_01987">
    <property type="entry name" value="Ribokinase"/>
    <property type="match status" value="1"/>
</dbReference>
<dbReference type="GO" id="GO:0019303">
    <property type="term" value="P:D-ribose catabolic process"/>
    <property type="evidence" value="ECO:0007669"/>
    <property type="project" value="UniProtKB-UniRule"/>
</dbReference>
<comment type="catalytic activity">
    <reaction evidence="13">
        <text>D-ribose + ATP = D-ribose 5-phosphate + ADP + H(+)</text>
        <dbReference type="Rhea" id="RHEA:13697"/>
        <dbReference type="ChEBI" id="CHEBI:15378"/>
        <dbReference type="ChEBI" id="CHEBI:30616"/>
        <dbReference type="ChEBI" id="CHEBI:47013"/>
        <dbReference type="ChEBI" id="CHEBI:78346"/>
        <dbReference type="ChEBI" id="CHEBI:456216"/>
        <dbReference type="EC" id="2.7.1.15"/>
    </reaction>
</comment>
<evidence type="ECO:0000313" key="15">
    <source>
        <dbReference type="EMBL" id="AEE53017.1"/>
    </source>
</evidence>
<comment type="cofactor">
    <cofactor evidence="13">
        <name>Mg(2+)</name>
        <dbReference type="ChEBI" id="CHEBI:18420"/>
    </cofactor>
    <text evidence="13">Requires a divalent cation, most likely magnesium in vivo, as an electrophilic catalyst to aid phosphoryl group transfer. It is the chelate of the metal and the nucleotide that is the actual substrate.</text>
</comment>
<feature type="binding site" evidence="13">
    <location>
        <position position="140"/>
    </location>
    <ligand>
        <name>substrate</name>
    </ligand>
</feature>
<dbReference type="OrthoDB" id="9775849at2"/>
<evidence type="ECO:0000256" key="1">
    <source>
        <dbReference type="ARBA" id="ARBA00005380"/>
    </source>
</evidence>
<sequence>MPRILVIGSSNTDMVVKTARFPQPGETIIGGDFFMFPGGKGANQAVAAARVGGVVDLIAKVGNDVFGTQAVEGFAHEGINVAYVLTDPKLASGVALITVNGEGENEIVVAPGANAALTPADLDLAEAAFESTDLILMQLETPLETVLHAAKKAKALGKPFVLNPAPAQVLPAELFPLLSLITPNETEAALLTGLSWEGEGALSRIAEALLQKGVENVIITLGAKGAYFQNADSYFQVAAPVVTAVDTTAAGDVFNGALAVALAEGKDWQPAIDFACQAGAIAVTRMGAQTSAPYREELMLRVE</sequence>
<dbReference type="Gene3D" id="3.40.1190.20">
    <property type="match status" value="1"/>
</dbReference>
<dbReference type="GO" id="GO:0004747">
    <property type="term" value="F:ribokinase activity"/>
    <property type="evidence" value="ECO:0007669"/>
    <property type="project" value="UniProtKB-UniRule"/>
</dbReference>
<comment type="similarity">
    <text evidence="1">Belongs to the carbohydrate kinase pfkB family.</text>
</comment>
<comment type="similarity">
    <text evidence="13">Belongs to the carbohydrate kinase PfkB family. Ribokinase subfamily.</text>
</comment>